<dbReference type="Proteomes" id="UP000290433">
    <property type="component" value="Unassembled WGS sequence"/>
</dbReference>
<organism evidence="1 2">
    <name type="scientific">Flavobacterium anhuiense</name>
    <dbReference type="NCBI Taxonomy" id="459526"/>
    <lineage>
        <taxon>Bacteria</taxon>
        <taxon>Pseudomonadati</taxon>
        <taxon>Bacteroidota</taxon>
        <taxon>Flavobacteriia</taxon>
        <taxon>Flavobacteriales</taxon>
        <taxon>Flavobacteriaceae</taxon>
        <taxon>Flavobacterium</taxon>
    </lineage>
</organism>
<evidence type="ECO:0000313" key="1">
    <source>
        <dbReference type="EMBL" id="RYJ36526.1"/>
    </source>
</evidence>
<name>A0A444VSU0_9FLAO</name>
<comment type="caution">
    <text evidence="1">The sequence shown here is derived from an EMBL/GenBank/DDBJ whole genome shotgun (WGS) entry which is preliminary data.</text>
</comment>
<proteinExistence type="predicted"/>
<gene>
    <name evidence="1" type="ORF">NU08_4457</name>
</gene>
<reference evidence="1 2" key="1">
    <citation type="submission" date="2014-12" db="EMBL/GenBank/DDBJ databases">
        <title>Genome sequence of Flavobacterium anhuiense RCM74.</title>
        <authorList>
            <person name="Kim J.F."/>
            <person name="Song J.Y."/>
            <person name="Kwak M.-J."/>
            <person name="Lee S.-W."/>
        </authorList>
    </citation>
    <scope>NUCLEOTIDE SEQUENCE [LARGE SCALE GENOMIC DNA]</scope>
    <source>
        <strain evidence="1 2">RCM74</strain>
    </source>
</reference>
<evidence type="ECO:0000313" key="2">
    <source>
        <dbReference type="Proteomes" id="UP000290433"/>
    </source>
</evidence>
<dbReference type="EMBL" id="JUIV01000030">
    <property type="protein sequence ID" value="RYJ36526.1"/>
    <property type="molecule type" value="Genomic_DNA"/>
</dbReference>
<dbReference type="AlphaFoldDB" id="A0A444VSU0"/>
<protein>
    <submittedName>
        <fullName evidence="1">Uncharacterized protein</fullName>
    </submittedName>
</protein>
<sequence>MLFIKNNILTSKLKINPYQLKHGFLYKSLYIDCFDYKIKWKTTN</sequence>
<accession>A0A444VSU0</accession>